<reference evidence="3" key="1">
    <citation type="submission" date="2019-09" db="EMBL/GenBank/DDBJ databases">
        <title>Draft genome information of white flower Hibiscus syriacus.</title>
        <authorList>
            <person name="Kim Y.-M."/>
        </authorList>
    </citation>
    <scope>NUCLEOTIDE SEQUENCE [LARGE SCALE GENOMIC DNA]</scope>
    <source>
        <strain evidence="3">YM2019G1</strain>
    </source>
</reference>
<evidence type="ECO:0000256" key="1">
    <source>
        <dbReference type="ARBA" id="ARBA00023098"/>
    </source>
</evidence>
<keyword evidence="4" id="KW-1185">Reference proteome</keyword>
<dbReference type="EMBL" id="VEPZ02001782">
    <property type="protein sequence ID" value="KAE8655038.1"/>
    <property type="molecule type" value="Genomic_DNA"/>
</dbReference>
<keyword evidence="2" id="KW-0472">Membrane</keyword>
<accession>A0A6A2WBL6</accession>
<protein>
    <submittedName>
        <fullName evidence="3">Omega-6 fatty acid desaturase, endoplasmic reticulum</fullName>
    </submittedName>
</protein>
<keyword evidence="1" id="KW-0443">Lipid metabolism</keyword>
<gene>
    <name evidence="3" type="ORF">F3Y22_tig00117034pilonHSYRG00550</name>
</gene>
<keyword evidence="2" id="KW-1133">Transmembrane helix</keyword>
<dbReference type="Proteomes" id="UP000436088">
    <property type="component" value="Unassembled WGS sequence"/>
</dbReference>
<dbReference type="GO" id="GO:0016491">
    <property type="term" value="F:oxidoreductase activity"/>
    <property type="evidence" value="ECO:0007669"/>
    <property type="project" value="InterPro"/>
</dbReference>
<evidence type="ECO:0000313" key="4">
    <source>
        <dbReference type="Proteomes" id="UP000436088"/>
    </source>
</evidence>
<dbReference type="InterPro" id="IPR012171">
    <property type="entry name" value="Fatty_acid_desaturase"/>
</dbReference>
<feature type="transmembrane region" description="Helical" evidence="2">
    <location>
        <begin position="157"/>
        <end position="181"/>
    </location>
</feature>
<keyword evidence="2" id="KW-0812">Transmembrane</keyword>
<dbReference type="PANTHER" id="PTHR32100">
    <property type="entry name" value="OMEGA-6 FATTY ACID DESATURASE, CHLOROPLASTIC"/>
    <property type="match status" value="1"/>
</dbReference>
<proteinExistence type="predicted"/>
<evidence type="ECO:0000256" key="2">
    <source>
        <dbReference type="SAM" id="Phobius"/>
    </source>
</evidence>
<comment type="caution">
    <text evidence="3">The sequence shown here is derived from an EMBL/GenBank/DDBJ whole genome shotgun (WGS) entry which is preliminary data.</text>
</comment>
<dbReference type="GO" id="GO:0006629">
    <property type="term" value="P:lipid metabolic process"/>
    <property type="evidence" value="ECO:0007669"/>
    <property type="project" value="UniProtKB-KW"/>
</dbReference>
<dbReference type="AlphaFoldDB" id="A0A6A2WBL6"/>
<sequence>MVAVSSACKEGTKITMDNGKYVRYMPEQVEALEYIYHKCPKPSSMRRHHAYSDYQWVDDTVGLILHSALLIPSIKWRAKYLNDTLGRFFSVTIQPTLGWPLYLMFNVVGRPYDGFACHYNPYGPIYNDCERLQIYVSDVGVLAVAYRLYHLILAKGLAWVICVYGVPLLIVNAFLVMITYLKHTHPALSHYDSSKRDWLRGFYSSHLLPSSNHEEEKGQGAKGEGLCRFNIEELSTRGPYCTAKISPLEMTKAEMEQVEQDPEFVTLSRQFKAIAMEPISILEQKQKNW</sequence>
<organism evidence="3 4">
    <name type="scientific">Hibiscus syriacus</name>
    <name type="common">Rose of Sharon</name>
    <dbReference type="NCBI Taxonomy" id="106335"/>
    <lineage>
        <taxon>Eukaryota</taxon>
        <taxon>Viridiplantae</taxon>
        <taxon>Streptophyta</taxon>
        <taxon>Embryophyta</taxon>
        <taxon>Tracheophyta</taxon>
        <taxon>Spermatophyta</taxon>
        <taxon>Magnoliopsida</taxon>
        <taxon>eudicotyledons</taxon>
        <taxon>Gunneridae</taxon>
        <taxon>Pentapetalae</taxon>
        <taxon>rosids</taxon>
        <taxon>malvids</taxon>
        <taxon>Malvales</taxon>
        <taxon>Malvaceae</taxon>
        <taxon>Malvoideae</taxon>
        <taxon>Hibiscus</taxon>
    </lineage>
</organism>
<evidence type="ECO:0000313" key="3">
    <source>
        <dbReference type="EMBL" id="KAE8655038.1"/>
    </source>
</evidence>
<name>A0A6A2WBL6_HIBSY</name>